<organism evidence="13 14">
    <name type="scientific">Mucilaginibacter pedocola</name>
    <dbReference type="NCBI Taxonomy" id="1792845"/>
    <lineage>
        <taxon>Bacteria</taxon>
        <taxon>Pseudomonadati</taxon>
        <taxon>Bacteroidota</taxon>
        <taxon>Sphingobacteriia</taxon>
        <taxon>Sphingobacteriales</taxon>
        <taxon>Sphingobacteriaceae</taxon>
        <taxon>Mucilaginibacter</taxon>
    </lineage>
</organism>
<comment type="similarity">
    <text evidence="8 9">Belongs to the TonB-dependent receptor family.</text>
</comment>
<evidence type="ECO:0000259" key="12">
    <source>
        <dbReference type="Pfam" id="PF07715"/>
    </source>
</evidence>
<keyword evidence="14" id="KW-1185">Reference proteome</keyword>
<keyword evidence="10" id="KW-0732">Signal</keyword>
<keyword evidence="4 8" id="KW-0812">Transmembrane</keyword>
<evidence type="ECO:0000256" key="7">
    <source>
        <dbReference type="ARBA" id="ARBA00023237"/>
    </source>
</evidence>
<dbReference type="Pfam" id="PF13715">
    <property type="entry name" value="CarbopepD_reg_2"/>
    <property type="match status" value="1"/>
</dbReference>
<gene>
    <name evidence="13" type="ORF">BC343_04285</name>
</gene>
<dbReference type="OrthoDB" id="9768177at2"/>
<sequence>MKKLIFLAFLGLVFLNTAFAQAQKVSGVVMGDDGLPLIGATVYNKASIKTAAVTDTKGAFSINVPTNAILVVSYIGYKTQEFQLKGESSGVKITLASGNASLSEVVVTALGIKKEKKSLGYAVTEVKGGELTEARSVNIANGLEGKVAGLNISPPATGANGSTRITIRGSGSISQDNQPLIVVDGVPISNDATKLGPIVSWTKGDAQGYDKGDGISQLNPDDIESISVLKGATAAALYGSRASNGAILITSKSAKNGQGIGVELGLNAAMENLLIPNLGYQTEYGHGTGGVKPTTVAQAKAGRFSWGGKYDGTDAMFYDGELRPYVIQDNNYANFYKTGSSITSNVAVTGSTESTRYRLSYSNLNYDGILPTNTTNRNNFSLNLTTNQGKKLTVAVNAKYIAERTHNRPRVLGEGGSTTFAILALPQDIPLSLLREKKYTAAGYENPWNDNLFTINPYYGVEDFKEDDHKNSIIGSIEPKYQFTSWLYAKARFGLNYFNYAQSEIIPYGTSYQLRGGLTQHNRTYNEQNTEFTLGANKNITNDLNFNAIAGANFMKMAVDGNDFVANNTFNIPFFYNVSNIDPVNRNYSTSRYDKRINSVFGTVELSYKSYLYLNGAVRNDWFSTLATGKNSILYPSVGASFVVSEAFKLPTVFNYLKVRGAWAQAGGDTEPYSLALNYNLNGANLGAPIGQINNTTIPNKNLQPLTSTTSEIGVETRMFNDRFNFDFTVYDRQTKNDIVAATVSLGSGYTSALYNVGQISNKGIELLIGGTPIKAGAFNWNTSFNFAYNKSEVVSLYNNLTTLRVDQSRYGTSFVDQIVGKPFGQITGFDYKRDAAGNIVYSAGGIPQKGNLITYGSGVSPYTLGFTNTFTYKRISLSTLIDAKYGGYIYSGSKAFQYRFGLAPETLAGRDGGIIGVGVNEQGTPNTVRATAQDYWGNVHANIATVSVFSSDFIKLRQIILNYQLPTSLLNKISVKSATIGLVARNVAILMKKTGSLDPESNYNSSNAQGLEYGSAPTTRNIGLNLNIKF</sequence>
<keyword evidence="3 8" id="KW-1134">Transmembrane beta strand</keyword>
<feature type="chain" id="PRO_5012436395" evidence="10">
    <location>
        <begin position="23"/>
        <end position="1031"/>
    </location>
</feature>
<evidence type="ECO:0000256" key="1">
    <source>
        <dbReference type="ARBA" id="ARBA00004571"/>
    </source>
</evidence>
<feature type="domain" description="TonB-dependent receptor-like beta-barrel" evidence="11">
    <location>
        <begin position="443"/>
        <end position="832"/>
    </location>
</feature>
<evidence type="ECO:0000256" key="4">
    <source>
        <dbReference type="ARBA" id="ARBA00022692"/>
    </source>
</evidence>
<protein>
    <submittedName>
        <fullName evidence="13">SusC/RagA family TonB-linked outer membrane protein</fullName>
    </submittedName>
</protein>
<comment type="caution">
    <text evidence="13">The sequence shown here is derived from an EMBL/GenBank/DDBJ whole genome shotgun (WGS) entry which is preliminary data.</text>
</comment>
<keyword evidence="5 9" id="KW-0798">TonB box</keyword>
<evidence type="ECO:0000313" key="14">
    <source>
        <dbReference type="Proteomes" id="UP000189739"/>
    </source>
</evidence>
<dbReference type="Proteomes" id="UP000189739">
    <property type="component" value="Unassembled WGS sequence"/>
</dbReference>
<comment type="subcellular location">
    <subcellularLocation>
        <location evidence="1 8">Cell outer membrane</location>
        <topology evidence="1 8">Multi-pass membrane protein</topology>
    </subcellularLocation>
</comment>
<dbReference type="InterPro" id="IPR008969">
    <property type="entry name" value="CarboxyPept-like_regulatory"/>
</dbReference>
<dbReference type="RefSeq" id="WP_078348135.1">
    <property type="nucleotide sequence ID" value="NZ_MBTF01000012.1"/>
</dbReference>
<evidence type="ECO:0000256" key="5">
    <source>
        <dbReference type="ARBA" id="ARBA00023077"/>
    </source>
</evidence>
<dbReference type="AlphaFoldDB" id="A0A1S9PEN2"/>
<evidence type="ECO:0000256" key="8">
    <source>
        <dbReference type="PROSITE-ProRule" id="PRU01360"/>
    </source>
</evidence>
<dbReference type="InterPro" id="IPR012910">
    <property type="entry name" value="Plug_dom"/>
</dbReference>
<feature type="domain" description="TonB-dependent receptor plug" evidence="12">
    <location>
        <begin position="116"/>
        <end position="246"/>
    </location>
</feature>
<dbReference type="EMBL" id="MBTF01000012">
    <property type="protein sequence ID" value="OOQ59407.1"/>
    <property type="molecule type" value="Genomic_DNA"/>
</dbReference>
<keyword evidence="6 8" id="KW-0472">Membrane</keyword>
<dbReference type="InterPro" id="IPR000531">
    <property type="entry name" value="Beta-barrel_TonB"/>
</dbReference>
<evidence type="ECO:0000256" key="10">
    <source>
        <dbReference type="SAM" id="SignalP"/>
    </source>
</evidence>
<dbReference type="InterPro" id="IPR023997">
    <property type="entry name" value="TonB-dep_OMP_SusC/RagA_CS"/>
</dbReference>
<accession>A0A1S9PEN2</accession>
<dbReference type="InterPro" id="IPR037066">
    <property type="entry name" value="Plug_dom_sf"/>
</dbReference>
<proteinExistence type="inferred from homology"/>
<dbReference type="Pfam" id="PF00593">
    <property type="entry name" value="TonB_dep_Rec_b-barrel"/>
    <property type="match status" value="1"/>
</dbReference>
<name>A0A1S9PEN2_9SPHI</name>
<keyword evidence="7 8" id="KW-0998">Cell outer membrane</keyword>
<dbReference type="Gene3D" id="2.40.170.20">
    <property type="entry name" value="TonB-dependent receptor, beta-barrel domain"/>
    <property type="match status" value="1"/>
</dbReference>
<evidence type="ECO:0000256" key="6">
    <source>
        <dbReference type="ARBA" id="ARBA00023136"/>
    </source>
</evidence>
<keyword evidence="2 8" id="KW-0813">Transport</keyword>
<feature type="signal peptide" evidence="10">
    <location>
        <begin position="1"/>
        <end position="22"/>
    </location>
</feature>
<dbReference type="SUPFAM" id="SSF49464">
    <property type="entry name" value="Carboxypeptidase regulatory domain-like"/>
    <property type="match status" value="1"/>
</dbReference>
<evidence type="ECO:0000256" key="3">
    <source>
        <dbReference type="ARBA" id="ARBA00022452"/>
    </source>
</evidence>
<dbReference type="NCBIfam" id="TIGR04057">
    <property type="entry name" value="SusC_RagA_signa"/>
    <property type="match status" value="1"/>
</dbReference>
<evidence type="ECO:0000256" key="9">
    <source>
        <dbReference type="RuleBase" id="RU003357"/>
    </source>
</evidence>
<evidence type="ECO:0000313" key="13">
    <source>
        <dbReference type="EMBL" id="OOQ59407.1"/>
    </source>
</evidence>
<dbReference type="InterPro" id="IPR023996">
    <property type="entry name" value="TonB-dep_OMP_SusC/RagA"/>
</dbReference>
<dbReference type="GO" id="GO:0009279">
    <property type="term" value="C:cell outer membrane"/>
    <property type="evidence" value="ECO:0007669"/>
    <property type="project" value="UniProtKB-SubCell"/>
</dbReference>
<dbReference type="PROSITE" id="PS52016">
    <property type="entry name" value="TONB_DEPENDENT_REC_3"/>
    <property type="match status" value="1"/>
</dbReference>
<evidence type="ECO:0000259" key="11">
    <source>
        <dbReference type="Pfam" id="PF00593"/>
    </source>
</evidence>
<dbReference type="InterPro" id="IPR039426">
    <property type="entry name" value="TonB-dep_rcpt-like"/>
</dbReference>
<evidence type="ECO:0000256" key="2">
    <source>
        <dbReference type="ARBA" id="ARBA00022448"/>
    </source>
</evidence>
<dbReference type="Gene3D" id="2.170.130.10">
    <property type="entry name" value="TonB-dependent receptor, plug domain"/>
    <property type="match status" value="1"/>
</dbReference>
<dbReference type="STRING" id="1792845.BC343_04285"/>
<reference evidence="13 14" key="1">
    <citation type="submission" date="2016-07" db="EMBL/GenBank/DDBJ databases">
        <title>Genomic analysis of zinc-resistant bacterium Mucilaginibacter pedocola TBZ30.</title>
        <authorList>
            <person name="Huang J."/>
            <person name="Tang J."/>
        </authorList>
    </citation>
    <scope>NUCLEOTIDE SEQUENCE [LARGE SCALE GENOMIC DNA]</scope>
    <source>
        <strain evidence="13 14">TBZ30</strain>
    </source>
</reference>
<dbReference type="InterPro" id="IPR036942">
    <property type="entry name" value="Beta-barrel_TonB_sf"/>
</dbReference>
<dbReference type="SUPFAM" id="SSF56935">
    <property type="entry name" value="Porins"/>
    <property type="match status" value="1"/>
</dbReference>
<dbReference type="NCBIfam" id="TIGR04056">
    <property type="entry name" value="OMP_RagA_SusC"/>
    <property type="match status" value="1"/>
</dbReference>
<dbReference type="Pfam" id="PF07715">
    <property type="entry name" value="Plug"/>
    <property type="match status" value="1"/>
</dbReference>